<dbReference type="InterPro" id="IPR002110">
    <property type="entry name" value="Ankyrin_rpt"/>
</dbReference>
<feature type="non-terminal residue" evidence="2">
    <location>
        <position position="35"/>
    </location>
</feature>
<dbReference type="OrthoDB" id="194358at2759"/>
<dbReference type="Proteomes" id="UP000054560">
    <property type="component" value="Unassembled WGS sequence"/>
</dbReference>
<dbReference type="InterPro" id="IPR036770">
    <property type="entry name" value="Ankyrin_rpt-contain_sf"/>
</dbReference>
<sequence>MGGDMPLHDAAANGHMAIARMLVQYGASVLATNDD</sequence>
<dbReference type="Gene3D" id="1.25.40.20">
    <property type="entry name" value="Ankyrin repeat-containing domain"/>
    <property type="match status" value="1"/>
</dbReference>
<protein>
    <submittedName>
        <fullName evidence="2">Uncharacterized protein</fullName>
    </submittedName>
</protein>
<dbReference type="GeneID" id="25918612"/>
<dbReference type="PROSITE" id="PS50088">
    <property type="entry name" value="ANK_REPEAT"/>
    <property type="match status" value="1"/>
</dbReference>
<dbReference type="RefSeq" id="XP_014143285.1">
    <property type="nucleotide sequence ID" value="XM_014287810.1"/>
</dbReference>
<dbReference type="SUPFAM" id="SSF48403">
    <property type="entry name" value="Ankyrin repeat"/>
    <property type="match status" value="1"/>
</dbReference>
<dbReference type="PROSITE" id="PS50297">
    <property type="entry name" value="ANK_REP_REGION"/>
    <property type="match status" value="1"/>
</dbReference>
<name>A0A0L0EZU9_9EUKA</name>
<accession>A0A0L0EZU9</accession>
<dbReference type="Pfam" id="PF00023">
    <property type="entry name" value="Ank"/>
    <property type="match status" value="1"/>
</dbReference>
<dbReference type="SMART" id="SM00248">
    <property type="entry name" value="ANK"/>
    <property type="match status" value="1"/>
</dbReference>
<gene>
    <name evidence="2" type="ORF">SARC_18108</name>
</gene>
<proteinExistence type="predicted"/>
<reference evidence="2 3" key="1">
    <citation type="submission" date="2011-02" db="EMBL/GenBank/DDBJ databases">
        <title>The Genome Sequence of Sphaeroforma arctica JP610.</title>
        <authorList>
            <consortium name="The Broad Institute Genome Sequencing Platform"/>
            <person name="Russ C."/>
            <person name="Cuomo C."/>
            <person name="Young S.K."/>
            <person name="Zeng Q."/>
            <person name="Gargeya S."/>
            <person name="Alvarado L."/>
            <person name="Berlin A."/>
            <person name="Chapman S.B."/>
            <person name="Chen Z."/>
            <person name="Freedman E."/>
            <person name="Gellesch M."/>
            <person name="Goldberg J."/>
            <person name="Griggs A."/>
            <person name="Gujja S."/>
            <person name="Heilman E."/>
            <person name="Heiman D."/>
            <person name="Howarth C."/>
            <person name="Mehta T."/>
            <person name="Neiman D."/>
            <person name="Pearson M."/>
            <person name="Roberts A."/>
            <person name="Saif S."/>
            <person name="Shea T."/>
            <person name="Shenoy N."/>
            <person name="Sisk P."/>
            <person name="Stolte C."/>
            <person name="Sykes S."/>
            <person name="White J."/>
            <person name="Yandava C."/>
            <person name="Burger G."/>
            <person name="Gray M.W."/>
            <person name="Holland P.W.H."/>
            <person name="King N."/>
            <person name="Lang F.B.F."/>
            <person name="Roger A.J."/>
            <person name="Ruiz-Trillo I."/>
            <person name="Haas B."/>
            <person name="Nusbaum C."/>
            <person name="Birren B."/>
        </authorList>
    </citation>
    <scope>NUCLEOTIDE SEQUENCE [LARGE SCALE GENOMIC DNA]</scope>
    <source>
        <strain evidence="2 3">JP610</strain>
    </source>
</reference>
<organism evidence="2 3">
    <name type="scientific">Sphaeroforma arctica JP610</name>
    <dbReference type="NCBI Taxonomy" id="667725"/>
    <lineage>
        <taxon>Eukaryota</taxon>
        <taxon>Ichthyosporea</taxon>
        <taxon>Ichthyophonida</taxon>
        <taxon>Sphaeroforma</taxon>
    </lineage>
</organism>
<keyword evidence="3" id="KW-1185">Reference proteome</keyword>
<feature type="repeat" description="ANK" evidence="1">
    <location>
        <begin position="2"/>
        <end position="34"/>
    </location>
</feature>
<dbReference type="EMBL" id="KQ255435">
    <property type="protein sequence ID" value="KNC69383.1"/>
    <property type="molecule type" value="Genomic_DNA"/>
</dbReference>
<keyword evidence="1" id="KW-0040">ANK repeat</keyword>
<dbReference type="AlphaFoldDB" id="A0A0L0EZU9"/>
<evidence type="ECO:0000313" key="2">
    <source>
        <dbReference type="EMBL" id="KNC69383.1"/>
    </source>
</evidence>
<evidence type="ECO:0000256" key="1">
    <source>
        <dbReference type="PROSITE-ProRule" id="PRU00023"/>
    </source>
</evidence>
<evidence type="ECO:0000313" key="3">
    <source>
        <dbReference type="Proteomes" id="UP000054560"/>
    </source>
</evidence>